<dbReference type="InterPro" id="IPR011701">
    <property type="entry name" value="MFS"/>
</dbReference>
<accession>A0A854WDV9</accession>
<dbReference type="GO" id="GO:0022857">
    <property type="term" value="F:transmembrane transporter activity"/>
    <property type="evidence" value="ECO:0007669"/>
    <property type="project" value="InterPro"/>
</dbReference>
<dbReference type="RefSeq" id="WP_003104709.1">
    <property type="nucleotide sequence ID" value="NZ_LHAC01000011.1"/>
</dbReference>
<dbReference type="InterPro" id="IPR020846">
    <property type="entry name" value="MFS_dom"/>
</dbReference>
<dbReference type="GO" id="GO:0005886">
    <property type="term" value="C:plasma membrane"/>
    <property type="evidence" value="ECO:0007669"/>
    <property type="project" value="UniProtKB-SubCell"/>
</dbReference>
<evidence type="ECO:0000313" key="8">
    <source>
        <dbReference type="EMBL" id="PCH12795.1"/>
    </source>
</evidence>
<name>A0A854WDV9_9STRE</name>
<dbReference type="InterPro" id="IPR036259">
    <property type="entry name" value="MFS_trans_sf"/>
</dbReference>
<feature type="transmembrane region" description="Helical" evidence="6">
    <location>
        <begin position="99"/>
        <end position="128"/>
    </location>
</feature>
<dbReference type="Proteomes" id="UP000217465">
    <property type="component" value="Unassembled WGS sequence"/>
</dbReference>
<feature type="transmembrane region" description="Helical" evidence="6">
    <location>
        <begin position="165"/>
        <end position="186"/>
    </location>
</feature>
<protein>
    <submittedName>
        <fullName evidence="8">Putative MFS-type transporter YhjX</fullName>
    </submittedName>
</protein>
<dbReference type="GeneID" id="61420715"/>
<keyword evidence="2" id="KW-0813">Transport</keyword>
<comment type="subcellular location">
    <subcellularLocation>
        <location evidence="1">Cell membrane</location>
        <topology evidence="1">Multi-pass membrane protein</topology>
    </subcellularLocation>
</comment>
<feature type="transmembrane region" description="Helical" evidence="6">
    <location>
        <begin position="308"/>
        <end position="330"/>
    </location>
</feature>
<feature type="transmembrane region" description="Helical" evidence="6">
    <location>
        <begin position="219"/>
        <end position="240"/>
    </location>
</feature>
<feature type="transmembrane region" description="Helical" evidence="6">
    <location>
        <begin position="252"/>
        <end position="272"/>
    </location>
</feature>
<proteinExistence type="predicted"/>
<dbReference type="SUPFAM" id="SSF103473">
    <property type="entry name" value="MFS general substrate transporter"/>
    <property type="match status" value="1"/>
</dbReference>
<feature type="domain" description="Major facilitator superfamily (MFS) profile" evidence="7">
    <location>
        <begin position="9"/>
        <end position="396"/>
    </location>
</feature>
<dbReference type="PROSITE" id="PS50850">
    <property type="entry name" value="MFS"/>
    <property type="match status" value="1"/>
</dbReference>
<feature type="transmembrane region" description="Helical" evidence="6">
    <location>
        <begin position="371"/>
        <end position="392"/>
    </location>
</feature>
<evidence type="ECO:0000256" key="1">
    <source>
        <dbReference type="ARBA" id="ARBA00004651"/>
    </source>
</evidence>
<feature type="transmembrane region" description="Helical" evidence="6">
    <location>
        <begin position="342"/>
        <end position="365"/>
    </location>
</feature>
<evidence type="ECO:0000256" key="2">
    <source>
        <dbReference type="ARBA" id="ARBA00022448"/>
    </source>
</evidence>
<evidence type="ECO:0000259" key="7">
    <source>
        <dbReference type="PROSITE" id="PS50850"/>
    </source>
</evidence>
<evidence type="ECO:0000256" key="6">
    <source>
        <dbReference type="SAM" id="Phobius"/>
    </source>
</evidence>
<dbReference type="EMBL" id="NSGR01000008">
    <property type="protein sequence ID" value="PCH12795.1"/>
    <property type="molecule type" value="Genomic_DNA"/>
</dbReference>
<dbReference type="Pfam" id="PF07690">
    <property type="entry name" value="MFS_1"/>
    <property type="match status" value="1"/>
</dbReference>
<dbReference type="PANTHER" id="PTHR11360">
    <property type="entry name" value="MONOCARBOXYLATE TRANSPORTER"/>
    <property type="match status" value="1"/>
</dbReference>
<organism evidence="8 9">
    <name type="scientific">Streptococcus parauberis</name>
    <dbReference type="NCBI Taxonomy" id="1348"/>
    <lineage>
        <taxon>Bacteria</taxon>
        <taxon>Bacillati</taxon>
        <taxon>Bacillota</taxon>
        <taxon>Bacilli</taxon>
        <taxon>Lactobacillales</taxon>
        <taxon>Streptococcaceae</taxon>
        <taxon>Streptococcus</taxon>
    </lineage>
</organism>
<dbReference type="Gene3D" id="1.20.1250.20">
    <property type="entry name" value="MFS general substrate transporter like domains"/>
    <property type="match status" value="2"/>
</dbReference>
<keyword evidence="3 6" id="KW-0812">Transmembrane</keyword>
<feature type="transmembrane region" description="Helical" evidence="6">
    <location>
        <begin position="47"/>
        <end position="69"/>
    </location>
</feature>
<comment type="caution">
    <text evidence="8">The sequence shown here is derived from an EMBL/GenBank/DDBJ whole genome shotgun (WGS) entry which is preliminary data.</text>
</comment>
<evidence type="ECO:0000313" key="9">
    <source>
        <dbReference type="Proteomes" id="UP000217465"/>
    </source>
</evidence>
<sequence length="396" mass="42602">MTKIHKSWLVLIALCGLAAASIGISINTSGVFYSVVSEDLGIFRGAFAFNMTIFSLVNAIAGLFVVRLFDRFPFKLVLTASVILATLSTGLMGNSSQLWQFYLLGALRGISTGMFSIMTLTLIINYWFSEKNGLATSIALSFSGITGAMMSPIFAKIIVANGWHFAYWIQALALFLFCVPALVLPFQDNPLKEGRSPYGHKEVISDAGPVTSHFKVNSAYIAMIIFAVSLAFISSMVQHFPGFAESIKLDVTTGAAFLSMAMIGNIVFKLIVGFLSDLLGPIKACLVLVSANLIAVLIFLISSKPVMLMPAALLFGAIFGVLAVSIPLITRQLFGLDNYGKAYPIINFATNTGAALAFSAIGFIYDFANSYYPALILFLILLALAMVSLVYASKKA</sequence>
<evidence type="ECO:0000256" key="3">
    <source>
        <dbReference type="ARBA" id="ARBA00022692"/>
    </source>
</evidence>
<gene>
    <name evidence="8" type="primary">yhjX_2</name>
    <name evidence="8" type="ORF">A9Y57_01514</name>
</gene>
<feature type="transmembrane region" description="Helical" evidence="6">
    <location>
        <begin position="76"/>
        <end position="93"/>
    </location>
</feature>
<reference evidence="8 9" key="1">
    <citation type="submission" date="2016-06" db="EMBL/GenBank/DDBJ databases">
        <authorList>
            <person name="Haines A.N."/>
            <person name="Council K.R."/>
        </authorList>
    </citation>
    <scope>NUCLEOTIDE SEQUENCE [LARGE SCALE GENOMIC DNA]</scope>
    <source>
        <strain evidence="8 9">SP158-29</strain>
    </source>
</reference>
<keyword evidence="4 6" id="KW-1133">Transmembrane helix</keyword>
<dbReference type="PANTHER" id="PTHR11360:SF290">
    <property type="entry name" value="MONOCARBOXYLATE MFS PERMEASE"/>
    <property type="match status" value="1"/>
</dbReference>
<feature type="transmembrane region" description="Helical" evidence="6">
    <location>
        <begin position="140"/>
        <end position="159"/>
    </location>
</feature>
<dbReference type="AlphaFoldDB" id="A0A854WDV9"/>
<feature type="transmembrane region" description="Helical" evidence="6">
    <location>
        <begin position="284"/>
        <end position="302"/>
    </location>
</feature>
<keyword evidence="5 6" id="KW-0472">Membrane</keyword>
<evidence type="ECO:0000256" key="5">
    <source>
        <dbReference type="ARBA" id="ARBA00023136"/>
    </source>
</evidence>
<evidence type="ECO:0000256" key="4">
    <source>
        <dbReference type="ARBA" id="ARBA00022989"/>
    </source>
</evidence>
<dbReference type="InterPro" id="IPR050327">
    <property type="entry name" value="Proton-linked_MCT"/>
</dbReference>